<protein>
    <recommendedName>
        <fullName evidence="4">DUF5313 domain-containing protein</fullName>
    </recommendedName>
</protein>
<keyword evidence="1" id="KW-0472">Membrane</keyword>
<evidence type="ECO:0000313" key="3">
    <source>
        <dbReference type="Proteomes" id="UP000011666"/>
    </source>
</evidence>
<gene>
    <name evidence="2" type="ORF">GS4_07_00780</name>
</gene>
<reference evidence="2 3" key="1">
    <citation type="submission" date="2013-01" db="EMBL/GenBank/DDBJ databases">
        <title>Whole genome shotgun sequence of Gordonia soli NBRC 108243.</title>
        <authorList>
            <person name="Isaki-Nakamura S."/>
            <person name="Hosoyama A."/>
            <person name="Tsuchikane K."/>
            <person name="Ando Y."/>
            <person name="Baba S."/>
            <person name="Ohji S."/>
            <person name="Hamada M."/>
            <person name="Tamura T."/>
            <person name="Yamazoe A."/>
            <person name="Yamazaki S."/>
            <person name="Fujita N."/>
        </authorList>
    </citation>
    <scope>NUCLEOTIDE SEQUENCE [LARGE SCALE GENOMIC DNA]</scope>
    <source>
        <strain evidence="2 3">NBRC 108243</strain>
    </source>
</reference>
<evidence type="ECO:0008006" key="4">
    <source>
        <dbReference type="Google" id="ProtNLM"/>
    </source>
</evidence>
<dbReference type="AlphaFoldDB" id="M0QFV0"/>
<keyword evidence="3" id="KW-1185">Reference proteome</keyword>
<accession>M0QFV0</accession>
<sequence>MAADASRPRGWQYVKYCYGGTLPPSMRDWVAQDLAGPGAVRRMIVRWAIPCVIILLPLLFVPAIWLVRLNMTVPILLPYIMFSVALNRVWRRHQLSKHGLDPDLIDKRAHERDADLYDEYHRKYRGR</sequence>
<dbReference type="STRING" id="1223545.GS4_07_00780"/>
<proteinExistence type="predicted"/>
<evidence type="ECO:0000256" key="1">
    <source>
        <dbReference type="SAM" id="Phobius"/>
    </source>
</evidence>
<feature type="transmembrane region" description="Helical" evidence="1">
    <location>
        <begin position="71"/>
        <end position="90"/>
    </location>
</feature>
<feature type="transmembrane region" description="Helical" evidence="1">
    <location>
        <begin position="44"/>
        <end position="65"/>
    </location>
</feature>
<dbReference type="Proteomes" id="UP000011666">
    <property type="component" value="Unassembled WGS sequence"/>
</dbReference>
<keyword evidence="1" id="KW-1133">Transmembrane helix</keyword>
<dbReference type="EMBL" id="BANX01000007">
    <property type="protein sequence ID" value="GAC67329.1"/>
    <property type="molecule type" value="Genomic_DNA"/>
</dbReference>
<dbReference type="OrthoDB" id="5195204at2"/>
<evidence type="ECO:0000313" key="2">
    <source>
        <dbReference type="EMBL" id="GAC67329.1"/>
    </source>
</evidence>
<dbReference type="RefSeq" id="WP_007618386.1">
    <property type="nucleotide sequence ID" value="NZ_BANX01000007.1"/>
</dbReference>
<dbReference type="InterPro" id="IPR035197">
    <property type="entry name" value="DUF5313"/>
</dbReference>
<name>M0QFV0_9ACTN</name>
<dbReference type="eggNOG" id="ENOG502ZDTX">
    <property type="taxonomic scope" value="Bacteria"/>
</dbReference>
<comment type="caution">
    <text evidence="2">The sequence shown here is derived from an EMBL/GenBank/DDBJ whole genome shotgun (WGS) entry which is preliminary data.</text>
</comment>
<keyword evidence="1" id="KW-0812">Transmembrane</keyword>
<dbReference type="Pfam" id="PF17240">
    <property type="entry name" value="DUF5313"/>
    <property type="match status" value="1"/>
</dbReference>
<organism evidence="2 3">
    <name type="scientific">Gordonia soli NBRC 108243</name>
    <dbReference type="NCBI Taxonomy" id="1223545"/>
    <lineage>
        <taxon>Bacteria</taxon>
        <taxon>Bacillati</taxon>
        <taxon>Actinomycetota</taxon>
        <taxon>Actinomycetes</taxon>
        <taxon>Mycobacteriales</taxon>
        <taxon>Gordoniaceae</taxon>
        <taxon>Gordonia</taxon>
    </lineage>
</organism>